<dbReference type="Proteomes" id="UP000266196">
    <property type="component" value="Unassembled WGS sequence"/>
</dbReference>
<evidence type="ECO:0000313" key="3">
    <source>
        <dbReference type="Proteomes" id="UP000266196"/>
    </source>
</evidence>
<dbReference type="PANTHER" id="PTHR33889">
    <property type="entry name" value="OS04G0681850 PROTEIN"/>
    <property type="match status" value="1"/>
</dbReference>
<dbReference type="InterPro" id="IPR002492">
    <property type="entry name" value="Transposase_Tc1-like"/>
</dbReference>
<feature type="domain" description="Transposase Tc1-like" evidence="1">
    <location>
        <begin position="84"/>
        <end position="148"/>
    </location>
</feature>
<proteinExistence type="predicted"/>
<evidence type="ECO:0000313" key="2">
    <source>
        <dbReference type="EMBL" id="RHZ03871.1"/>
    </source>
</evidence>
<protein>
    <recommendedName>
        <fullName evidence="1">Transposase Tc1-like domain-containing protein</fullName>
    </recommendedName>
</protein>
<sequence>MSPAPRSTRELTPGMKMEVVFALQDAIHNGKLAHGSIQATAIRCQVGRATVRKIWRDFKSGSMASKKKGRVGPKPRHTPAEVTEIVRSVPARDRSTMRDMASSTGISVSTLCRHLKSGTINRRSSRLKPLLTDSNKFERLAFCRAHVNIQLDAMNDYLSSSAQSKAMDTSKTLRRFAFGSNIHQDLPQPIWRAIEKTNPELFLSLGNN</sequence>
<dbReference type="GO" id="GO:0003677">
    <property type="term" value="F:DNA binding"/>
    <property type="evidence" value="ECO:0007669"/>
    <property type="project" value="InterPro"/>
</dbReference>
<evidence type="ECO:0000259" key="1">
    <source>
        <dbReference type="Pfam" id="PF01498"/>
    </source>
</evidence>
<name>A0A397EYW8_APHAT</name>
<dbReference type="PANTHER" id="PTHR33889:SF7">
    <property type="entry name" value="OS04G0681850 PROTEIN"/>
    <property type="match status" value="1"/>
</dbReference>
<dbReference type="AlphaFoldDB" id="A0A397EYW8"/>
<dbReference type="InterPro" id="IPR009057">
    <property type="entry name" value="Homeodomain-like_sf"/>
</dbReference>
<dbReference type="SUPFAM" id="SSF46689">
    <property type="entry name" value="Homeodomain-like"/>
    <property type="match status" value="1"/>
</dbReference>
<accession>A0A397EYW8</accession>
<dbReference type="EMBL" id="QUTE01013758">
    <property type="protein sequence ID" value="RHZ03871.1"/>
    <property type="molecule type" value="Genomic_DNA"/>
</dbReference>
<dbReference type="GO" id="GO:0006313">
    <property type="term" value="P:DNA transposition"/>
    <property type="evidence" value="ECO:0007669"/>
    <property type="project" value="InterPro"/>
</dbReference>
<dbReference type="GO" id="GO:0015074">
    <property type="term" value="P:DNA integration"/>
    <property type="evidence" value="ECO:0007669"/>
    <property type="project" value="InterPro"/>
</dbReference>
<feature type="non-terminal residue" evidence="2">
    <location>
        <position position="208"/>
    </location>
</feature>
<reference evidence="2 3" key="1">
    <citation type="submission" date="2018-08" db="EMBL/GenBank/DDBJ databases">
        <title>Aphanomyces genome sequencing and annotation.</title>
        <authorList>
            <person name="Minardi D."/>
            <person name="Oidtmann B."/>
            <person name="Van Der Giezen M."/>
            <person name="Studholme D.J."/>
        </authorList>
    </citation>
    <scope>NUCLEOTIDE SEQUENCE [LARGE SCALE GENOMIC DNA]</scope>
    <source>
        <strain evidence="2 3">197901</strain>
    </source>
</reference>
<comment type="caution">
    <text evidence="2">The sequence shown here is derived from an EMBL/GenBank/DDBJ whole genome shotgun (WGS) entry which is preliminary data.</text>
</comment>
<gene>
    <name evidence="2" type="ORF">DYB31_013254</name>
</gene>
<dbReference type="Pfam" id="PF01498">
    <property type="entry name" value="HTH_Tnp_Tc3_2"/>
    <property type="match status" value="1"/>
</dbReference>
<dbReference type="VEuPathDB" id="FungiDB:H257_02516"/>
<organism evidence="2 3">
    <name type="scientific">Aphanomyces astaci</name>
    <name type="common">Crayfish plague agent</name>
    <dbReference type="NCBI Taxonomy" id="112090"/>
    <lineage>
        <taxon>Eukaryota</taxon>
        <taxon>Sar</taxon>
        <taxon>Stramenopiles</taxon>
        <taxon>Oomycota</taxon>
        <taxon>Saprolegniomycetes</taxon>
        <taxon>Saprolegniales</taxon>
        <taxon>Verrucalvaceae</taxon>
        <taxon>Aphanomyces</taxon>
    </lineage>
</organism>